<comment type="caution">
    <text evidence="1">The sequence shown here is derived from an EMBL/GenBank/DDBJ whole genome shotgun (WGS) entry which is preliminary data.</text>
</comment>
<protein>
    <submittedName>
        <fullName evidence="1">Uncharacterized protein</fullName>
    </submittedName>
</protein>
<keyword evidence="2" id="KW-1185">Reference proteome</keyword>
<feature type="non-terminal residue" evidence="1">
    <location>
        <position position="1"/>
    </location>
</feature>
<proteinExistence type="predicted"/>
<sequence length="35" mass="4010">DLDWTDDFGEDYSFATFFDFDGDEVVRRSMTAPAA</sequence>
<evidence type="ECO:0000313" key="1">
    <source>
        <dbReference type="EMBL" id="MCI84876.1"/>
    </source>
</evidence>
<dbReference type="AlphaFoldDB" id="A0A392V990"/>
<evidence type="ECO:0000313" key="2">
    <source>
        <dbReference type="Proteomes" id="UP000265520"/>
    </source>
</evidence>
<dbReference type="Proteomes" id="UP000265520">
    <property type="component" value="Unassembled WGS sequence"/>
</dbReference>
<dbReference type="EMBL" id="LXQA011101174">
    <property type="protein sequence ID" value="MCI84876.1"/>
    <property type="molecule type" value="Genomic_DNA"/>
</dbReference>
<organism evidence="1 2">
    <name type="scientific">Trifolium medium</name>
    <dbReference type="NCBI Taxonomy" id="97028"/>
    <lineage>
        <taxon>Eukaryota</taxon>
        <taxon>Viridiplantae</taxon>
        <taxon>Streptophyta</taxon>
        <taxon>Embryophyta</taxon>
        <taxon>Tracheophyta</taxon>
        <taxon>Spermatophyta</taxon>
        <taxon>Magnoliopsida</taxon>
        <taxon>eudicotyledons</taxon>
        <taxon>Gunneridae</taxon>
        <taxon>Pentapetalae</taxon>
        <taxon>rosids</taxon>
        <taxon>fabids</taxon>
        <taxon>Fabales</taxon>
        <taxon>Fabaceae</taxon>
        <taxon>Papilionoideae</taxon>
        <taxon>50 kb inversion clade</taxon>
        <taxon>NPAAA clade</taxon>
        <taxon>Hologalegina</taxon>
        <taxon>IRL clade</taxon>
        <taxon>Trifolieae</taxon>
        <taxon>Trifolium</taxon>
    </lineage>
</organism>
<name>A0A392V990_9FABA</name>
<reference evidence="1 2" key="1">
    <citation type="journal article" date="2018" name="Front. Plant Sci.">
        <title>Red Clover (Trifolium pratense) and Zigzag Clover (T. medium) - A Picture of Genomic Similarities and Differences.</title>
        <authorList>
            <person name="Dluhosova J."/>
            <person name="Istvanek J."/>
            <person name="Nedelnik J."/>
            <person name="Repkova J."/>
        </authorList>
    </citation>
    <scope>NUCLEOTIDE SEQUENCE [LARGE SCALE GENOMIC DNA]</scope>
    <source>
        <strain evidence="2">cv. 10/8</strain>
        <tissue evidence="1">Leaf</tissue>
    </source>
</reference>
<accession>A0A392V990</accession>